<dbReference type="EMBL" id="HE663493">
    <property type="protein sequence ID" value="CCG06688.1"/>
    <property type="molecule type" value="Genomic_DNA"/>
</dbReference>
<proteinExistence type="predicted"/>
<accession>H6SIR1</accession>
<gene>
    <name evidence="1" type="ORF">RSPPHO_00062</name>
</gene>
<dbReference type="Proteomes" id="UP000033220">
    <property type="component" value="Chromosome DSM 122"/>
</dbReference>
<reference evidence="1 2" key="1">
    <citation type="submission" date="2012-02" db="EMBL/GenBank/DDBJ databases">
        <title>Shotgun genome sequence of Phaeospirillum photometricum DSM 122.</title>
        <authorList>
            <person name="Duquesne K."/>
            <person name="Sturgis J."/>
        </authorList>
    </citation>
    <scope>NUCLEOTIDE SEQUENCE [LARGE SCALE GENOMIC DNA]</scope>
    <source>
        <strain evidence="2">DSM122</strain>
    </source>
</reference>
<evidence type="ECO:0000313" key="1">
    <source>
        <dbReference type="EMBL" id="CCG06688.1"/>
    </source>
</evidence>
<organism evidence="1 2">
    <name type="scientific">Pararhodospirillum photometricum DSM 122</name>
    <dbReference type="NCBI Taxonomy" id="1150469"/>
    <lineage>
        <taxon>Bacteria</taxon>
        <taxon>Pseudomonadati</taxon>
        <taxon>Pseudomonadota</taxon>
        <taxon>Alphaproteobacteria</taxon>
        <taxon>Rhodospirillales</taxon>
        <taxon>Rhodospirillaceae</taxon>
        <taxon>Pararhodospirillum</taxon>
    </lineage>
</organism>
<protein>
    <submittedName>
        <fullName evidence="1">Chemotaxis sensory transducer</fullName>
    </submittedName>
</protein>
<dbReference type="eggNOG" id="COG0840">
    <property type="taxonomic scope" value="Bacteria"/>
</dbReference>
<keyword evidence="2" id="KW-1185">Reference proteome</keyword>
<dbReference type="KEGG" id="rpm:RSPPHO_00062"/>
<sequence>MTGGPQARSIVEGVRLEDSDEVTSRALLLDAKGRVLAASDDRGVLQERVDLKTNGQDAGHYTLSDGTVIGFHRTPGYETYKGLGWYGCVMQKTL</sequence>
<dbReference type="HOGENOM" id="CLU_2384251_0_0_5"/>
<evidence type="ECO:0000313" key="2">
    <source>
        <dbReference type="Proteomes" id="UP000033220"/>
    </source>
</evidence>
<dbReference type="AlphaFoldDB" id="H6SIR1"/>
<dbReference type="STRING" id="1150469.RSPPHO_00062"/>
<name>H6SIR1_PARPM</name>